<keyword evidence="5 6" id="KW-0663">Pyridoxal phosphate</keyword>
<dbReference type="InterPro" id="IPR015422">
    <property type="entry name" value="PyrdxlP-dep_Trfase_small"/>
</dbReference>
<evidence type="ECO:0000256" key="5">
    <source>
        <dbReference type="ARBA" id="ARBA00022898"/>
    </source>
</evidence>
<keyword evidence="4" id="KW-0808">Transferase</keyword>
<accession>A0A172YCS5</accession>
<protein>
    <recommendedName>
        <fullName evidence="9">Aminotransferase</fullName>
    </recommendedName>
</protein>
<dbReference type="FunFam" id="3.40.640.10:FF:000014">
    <property type="entry name" value="Adenosylmethionine-8-amino-7-oxononanoate aminotransferase, probable"/>
    <property type="match status" value="1"/>
</dbReference>
<dbReference type="KEGG" id="haa:A5892_05645"/>
<sequence>MRENDSTQSLIERDRAFVFHASTHLRDYAQGRAPGRVISGGRGIRLRDRDGHELIDGFAGLYCVNVGYGREEIIEAIAAQGRQLAYYHTYVGHTNEPLVELSEKVLGLAGQGMSKIYYGLSGSDANETQIKLVRYYANVLGTDKKKIISRTRGYHGSTIAAGSLTGLPSFHDHFDLPIAGILHTDAPYYYRRDRGEQSEREFSRQCAESLEALILREGPGTVGAFIAEPVLGTGGIVPPPQGYWEEIRAVLDRYQVLLIADEVVCGFGRLGVDFGSQYYAMKPDLITVAKGLTSAYLPLSGVMVGERVWKVLEQGTGEFGPIGHGYTYSGHPLGAVAALANLEIIQREGLTANAARVGAHLQARLAGRFGGHPLVGDVRGIGLLAALEFSPRPRERRQFDPALRIGARVGAAALEQGLIARAMPHGDILGFAPPLIITAEEVDDLVERAGRAVDRVRDELIREGVVLD</sequence>
<proteinExistence type="inferred from homology"/>
<dbReference type="SUPFAM" id="SSF53383">
    <property type="entry name" value="PLP-dependent transferases"/>
    <property type="match status" value="1"/>
</dbReference>
<dbReference type="STRING" id="376489.A5892_05645"/>
<dbReference type="GO" id="GO:0030170">
    <property type="term" value="F:pyridoxal phosphate binding"/>
    <property type="evidence" value="ECO:0007669"/>
    <property type="project" value="InterPro"/>
</dbReference>
<dbReference type="RefSeq" id="WP_064121971.1">
    <property type="nucleotide sequence ID" value="NZ_CP015243.1"/>
</dbReference>
<evidence type="ECO:0008006" key="9">
    <source>
        <dbReference type="Google" id="ProtNLM"/>
    </source>
</evidence>
<evidence type="ECO:0000256" key="3">
    <source>
        <dbReference type="ARBA" id="ARBA00022576"/>
    </source>
</evidence>
<dbReference type="Gene3D" id="3.40.640.10">
    <property type="entry name" value="Type I PLP-dependent aspartate aminotransferase-like (Major domain)"/>
    <property type="match status" value="1"/>
</dbReference>
<comment type="cofactor">
    <cofactor evidence="1">
        <name>pyridoxal 5'-phosphate</name>
        <dbReference type="ChEBI" id="CHEBI:597326"/>
    </cofactor>
</comment>
<dbReference type="Proteomes" id="UP000077875">
    <property type="component" value="Chromosome"/>
</dbReference>
<comment type="similarity">
    <text evidence="2 6">Belongs to the class-III pyridoxal-phosphate-dependent aminotransferase family.</text>
</comment>
<dbReference type="PANTHER" id="PTHR43094:SF1">
    <property type="entry name" value="AMINOTRANSFERASE CLASS-III"/>
    <property type="match status" value="1"/>
</dbReference>
<gene>
    <name evidence="7" type="ORF">A5892_05645</name>
</gene>
<evidence type="ECO:0000313" key="7">
    <source>
        <dbReference type="EMBL" id="ANF57014.1"/>
    </source>
</evidence>
<dbReference type="PROSITE" id="PS00600">
    <property type="entry name" value="AA_TRANSFER_CLASS_3"/>
    <property type="match status" value="1"/>
</dbReference>
<dbReference type="NCBIfam" id="NF004767">
    <property type="entry name" value="PRK06105.1"/>
    <property type="match status" value="1"/>
</dbReference>
<dbReference type="NCBIfam" id="NF005684">
    <property type="entry name" value="PRK07482.1"/>
    <property type="match status" value="1"/>
</dbReference>
<dbReference type="AlphaFoldDB" id="A0A172YCS5"/>
<keyword evidence="3" id="KW-0032">Aminotransferase</keyword>
<dbReference type="GO" id="GO:0008483">
    <property type="term" value="F:transaminase activity"/>
    <property type="evidence" value="ECO:0007669"/>
    <property type="project" value="UniProtKB-KW"/>
</dbReference>
<evidence type="ECO:0000313" key="8">
    <source>
        <dbReference type="Proteomes" id="UP000077875"/>
    </source>
</evidence>
<dbReference type="InterPro" id="IPR049704">
    <property type="entry name" value="Aminotrans_3_PPA_site"/>
</dbReference>
<dbReference type="Pfam" id="PF00202">
    <property type="entry name" value="Aminotran_3"/>
    <property type="match status" value="1"/>
</dbReference>
<dbReference type="InterPro" id="IPR015424">
    <property type="entry name" value="PyrdxlP-dep_Trfase"/>
</dbReference>
<reference evidence="7 8" key="1">
    <citation type="submission" date="2016-04" db="EMBL/GenBank/DDBJ databases">
        <title>Complete Genome Sequence of Halotalea alkalilenta IHB B 13600.</title>
        <authorList>
            <person name="Swarnkar M.K."/>
            <person name="Sharma A."/>
            <person name="Kaushal K."/>
            <person name="Soni R."/>
            <person name="Rana S."/>
            <person name="Singh A.K."/>
            <person name="Gulati A."/>
        </authorList>
    </citation>
    <scope>NUCLEOTIDE SEQUENCE [LARGE SCALE GENOMIC DNA]</scope>
    <source>
        <strain evidence="7 8">IHB B 13600</strain>
    </source>
</reference>
<dbReference type="Gene3D" id="3.90.1150.10">
    <property type="entry name" value="Aspartate Aminotransferase, domain 1"/>
    <property type="match status" value="1"/>
</dbReference>
<evidence type="ECO:0000256" key="2">
    <source>
        <dbReference type="ARBA" id="ARBA00008954"/>
    </source>
</evidence>
<organism evidence="7 8">
    <name type="scientific">Halotalea alkalilenta</name>
    <dbReference type="NCBI Taxonomy" id="376489"/>
    <lineage>
        <taxon>Bacteria</taxon>
        <taxon>Pseudomonadati</taxon>
        <taxon>Pseudomonadota</taxon>
        <taxon>Gammaproteobacteria</taxon>
        <taxon>Oceanospirillales</taxon>
        <taxon>Halomonadaceae</taxon>
        <taxon>Halotalea</taxon>
    </lineage>
</organism>
<dbReference type="CDD" id="cd00610">
    <property type="entry name" value="OAT_like"/>
    <property type="match status" value="1"/>
</dbReference>
<dbReference type="InterPro" id="IPR005814">
    <property type="entry name" value="Aminotrans_3"/>
</dbReference>
<dbReference type="PANTHER" id="PTHR43094">
    <property type="entry name" value="AMINOTRANSFERASE"/>
    <property type="match status" value="1"/>
</dbReference>
<evidence type="ECO:0000256" key="4">
    <source>
        <dbReference type="ARBA" id="ARBA00022679"/>
    </source>
</evidence>
<dbReference type="EMBL" id="CP015243">
    <property type="protein sequence ID" value="ANF57014.1"/>
    <property type="molecule type" value="Genomic_DNA"/>
</dbReference>
<evidence type="ECO:0000256" key="6">
    <source>
        <dbReference type="RuleBase" id="RU003560"/>
    </source>
</evidence>
<dbReference type="InterPro" id="IPR015421">
    <property type="entry name" value="PyrdxlP-dep_Trfase_major"/>
</dbReference>
<name>A0A172YCS5_9GAMM</name>
<evidence type="ECO:0000256" key="1">
    <source>
        <dbReference type="ARBA" id="ARBA00001933"/>
    </source>
</evidence>
<keyword evidence="8" id="KW-1185">Reference proteome</keyword>